<dbReference type="Pfam" id="PF07015">
    <property type="entry name" value="VirC1"/>
    <property type="match status" value="1"/>
</dbReference>
<keyword evidence="1" id="KW-0614">Plasmid</keyword>
<keyword evidence="2" id="KW-1185">Reference proteome</keyword>
<evidence type="ECO:0000313" key="2">
    <source>
        <dbReference type="Proteomes" id="UP000596427"/>
    </source>
</evidence>
<dbReference type="CDD" id="cd02042">
    <property type="entry name" value="ParAB_family"/>
    <property type="match status" value="1"/>
</dbReference>
<reference evidence="1 2" key="1">
    <citation type="submission" date="2020-10" db="EMBL/GenBank/DDBJ databases">
        <title>Degradation of 1,4-Dioxane by Xanthobacter sp. YN2, via a Novel Group-2 Soluble Di-Iron Monooxygenase.</title>
        <authorList>
            <person name="Ma F."/>
            <person name="Wang Y."/>
            <person name="Yang J."/>
            <person name="Guo H."/>
            <person name="Su D."/>
            <person name="Yu L."/>
        </authorList>
    </citation>
    <scope>NUCLEOTIDE SEQUENCE [LARGE SCALE GENOMIC DNA]</scope>
    <source>
        <strain evidence="1 2">YN2</strain>
        <plasmid evidence="1 2">unnamed2</plasmid>
    </source>
</reference>
<protein>
    <submittedName>
        <fullName evidence="1">ParA family protein</fullName>
    </submittedName>
</protein>
<dbReference type="PIRSF" id="PIRSF009320">
    <property type="entry name" value="Nuc_binding_HP_1000"/>
    <property type="match status" value="1"/>
</dbReference>
<dbReference type="Gene3D" id="3.40.50.300">
    <property type="entry name" value="P-loop containing nucleotide triphosphate hydrolases"/>
    <property type="match status" value="1"/>
</dbReference>
<dbReference type="InterPro" id="IPR050678">
    <property type="entry name" value="DNA_Partitioning_ATPase"/>
</dbReference>
<dbReference type="RefSeq" id="WP_203196938.1">
    <property type="nucleotide sequence ID" value="NZ_CP063364.1"/>
</dbReference>
<dbReference type="EMBL" id="CP063364">
    <property type="protein sequence ID" value="QRG10057.1"/>
    <property type="molecule type" value="Genomic_DNA"/>
</dbReference>
<organism evidence="1 2">
    <name type="scientific">Xanthobacter dioxanivorans</name>
    <dbReference type="NCBI Taxonomy" id="2528964"/>
    <lineage>
        <taxon>Bacteria</taxon>
        <taxon>Pseudomonadati</taxon>
        <taxon>Pseudomonadota</taxon>
        <taxon>Alphaproteobacteria</taxon>
        <taxon>Hyphomicrobiales</taxon>
        <taxon>Xanthobacteraceae</taxon>
        <taxon>Xanthobacter</taxon>
    </lineage>
</organism>
<dbReference type="Proteomes" id="UP000596427">
    <property type="component" value="Plasmid unnamed2"/>
</dbReference>
<dbReference type="InterPro" id="IPR009744">
    <property type="entry name" value="VirC1"/>
</dbReference>
<evidence type="ECO:0000313" key="1">
    <source>
        <dbReference type="EMBL" id="QRG10057.1"/>
    </source>
</evidence>
<proteinExistence type="predicted"/>
<gene>
    <name evidence="1" type="ORF">EZH22_30485</name>
</gene>
<name>A0A974SLW8_9HYPH</name>
<dbReference type="KEGG" id="xdi:EZH22_30485"/>
<dbReference type="PANTHER" id="PTHR13696:SF96">
    <property type="entry name" value="COBQ_COBB_MIND_PARA NUCLEOTIDE BINDING DOMAIN-CONTAINING PROTEIN"/>
    <property type="match status" value="1"/>
</dbReference>
<geneLocation type="plasmid" evidence="1 2">
    <name>unnamed2</name>
</geneLocation>
<accession>A0A974SLW8</accession>
<dbReference type="PANTHER" id="PTHR13696">
    <property type="entry name" value="P-LOOP CONTAINING NUCLEOSIDE TRIPHOSPHATE HYDROLASE"/>
    <property type="match status" value="1"/>
</dbReference>
<dbReference type="SUPFAM" id="SSF52540">
    <property type="entry name" value="P-loop containing nucleoside triphosphate hydrolases"/>
    <property type="match status" value="1"/>
</dbReference>
<sequence>MAVIVFANSKGGAGKSTTALVVASTLAEQGLRVCILDCDPNRPLSAWKALAKTKTNLVVMDDVTEENLFKVIKEVADPRAGGYDHVIVDLEGTASLLVSRAISRANLVIIPMQASPLDTDQAARATNLIVQEEEHLERPIPYVVAFTRTSTAIATRIERTVRRELQDARIPVLDTHLNDRAAFKQQFLDGLTIYELDSEHVSNLAAAQKNARLFTAEVMTALTGEKFDAEAVMEEVA</sequence>
<dbReference type="AlphaFoldDB" id="A0A974SLW8"/>
<dbReference type="InterPro" id="IPR027417">
    <property type="entry name" value="P-loop_NTPase"/>
</dbReference>